<reference evidence="2 3" key="1">
    <citation type="submission" date="2019-06" db="EMBL/GenBank/DDBJ databases">
        <title>A chromosome-scale genome assembly of the European perch, Perca fluviatilis.</title>
        <authorList>
            <person name="Roques C."/>
            <person name="Zahm M."/>
            <person name="Cabau C."/>
            <person name="Klopp C."/>
            <person name="Bouchez O."/>
            <person name="Donnadieu C."/>
            <person name="Kuhl H."/>
            <person name="Gislard M."/>
            <person name="Guendouz S."/>
            <person name="Journot L."/>
            <person name="Haffray P."/>
            <person name="Bestin A."/>
            <person name="Morvezen R."/>
            <person name="Feron R."/>
            <person name="Wen M."/>
            <person name="Jouanno E."/>
            <person name="Herpin A."/>
            <person name="Schartl M."/>
            <person name="Postlethwait J."/>
            <person name="Schaerlinger B."/>
            <person name="Chardard D."/>
            <person name="Lecocq T."/>
            <person name="Poncet C."/>
            <person name="Jaffrelo L."/>
            <person name="Lampietro C."/>
            <person name="Guiguen Y."/>
        </authorList>
    </citation>
    <scope>NUCLEOTIDE SEQUENCE [LARGE SCALE GENOMIC DNA]</scope>
    <source>
        <tissue evidence="2">Blood</tissue>
    </source>
</reference>
<evidence type="ECO:0000313" key="3">
    <source>
        <dbReference type="Proteomes" id="UP000465112"/>
    </source>
</evidence>
<feature type="compositionally biased region" description="Basic and acidic residues" evidence="1">
    <location>
        <begin position="49"/>
        <end position="75"/>
    </location>
</feature>
<evidence type="ECO:0000313" key="2">
    <source>
        <dbReference type="EMBL" id="KAF1383837.1"/>
    </source>
</evidence>
<dbReference type="AlphaFoldDB" id="A0A6A5E4V9"/>
<keyword evidence="3" id="KW-1185">Reference proteome</keyword>
<feature type="region of interest" description="Disordered" evidence="1">
    <location>
        <begin position="43"/>
        <end position="75"/>
    </location>
</feature>
<gene>
    <name evidence="2" type="ORF">PFLUV_G00135970</name>
</gene>
<dbReference type="Proteomes" id="UP000465112">
    <property type="component" value="Chromosome 11"/>
</dbReference>
<sequence>MTMNHQTVITSGVPEKEEVPLPALYKDKRIHCSGVGIQRIQTRPQQLRQVERRKSCAHKQDRKKEEGKNCEREKN</sequence>
<name>A0A6A5E4V9_PERFL</name>
<dbReference type="EMBL" id="VHII01000011">
    <property type="protein sequence ID" value="KAF1383837.1"/>
    <property type="molecule type" value="Genomic_DNA"/>
</dbReference>
<organism evidence="2 3">
    <name type="scientific">Perca fluviatilis</name>
    <name type="common">European perch</name>
    <dbReference type="NCBI Taxonomy" id="8168"/>
    <lineage>
        <taxon>Eukaryota</taxon>
        <taxon>Metazoa</taxon>
        <taxon>Chordata</taxon>
        <taxon>Craniata</taxon>
        <taxon>Vertebrata</taxon>
        <taxon>Euteleostomi</taxon>
        <taxon>Actinopterygii</taxon>
        <taxon>Neopterygii</taxon>
        <taxon>Teleostei</taxon>
        <taxon>Neoteleostei</taxon>
        <taxon>Acanthomorphata</taxon>
        <taxon>Eupercaria</taxon>
        <taxon>Perciformes</taxon>
        <taxon>Percoidei</taxon>
        <taxon>Percidae</taxon>
        <taxon>Percinae</taxon>
        <taxon>Perca</taxon>
    </lineage>
</organism>
<accession>A0A6A5E4V9</accession>
<evidence type="ECO:0000256" key="1">
    <source>
        <dbReference type="SAM" id="MobiDB-lite"/>
    </source>
</evidence>
<comment type="caution">
    <text evidence="2">The sequence shown here is derived from an EMBL/GenBank/DDBJ whole genome shotgun (WGS) entry which is preliminary data.</text>
</comment>
<protein>
    <submittedName>
        <fullName evidence="2">Uncharacterized protein</fullName>
    </submittedName>
</protein>
<proteinExistence type="predicted"/>